<feature type="transmembrane region" description="Helical" evidence="1">
    <location>
        <begin position="302"/>
        <end position="319"/>
    </location>
</feature>
<keyword evidence="1" id="KW-1133">Transmembrane helix</keyword>
<keyword evidence="3" id="KW-1185">Reference proteome</keyword>
<gene>
    <name evidence="2" type="ORF">CEY16_06565</name>
</gene>
<proteinExistence type="predicted"/>
<accession>A0A2I0QTC9</accession>
<dbReference type="AlphaFoldDB" id="A0A2I0QTC9"/>
<feature type="transmembrane region" description="Helical" evidence="1">
    <location>
        <begin position="32"/>
        <end position="51"/>
    </location>
</feature>
<protein>
    <submittedName>
        <fullName evidence="2">Uncharacterized protein</fullName>
    </submittedName>
</protein>
<organism evidence="2 3">
    <name type="scientific">Halalkalibacillus sediminis</name>
    <dbReference type="NCBI Taxonomy" id="2018042"/>
    <lineage>
        <taxon>Bacteria</taxon>
        <taxon>Bacillati</taxon>
        <taxon>Bacillota</taxon>
        <taxon>Bacilli</taxon>
        <taxon>Bacillales</taxon>
        <taxon>Bacillaceae</taxon>
        <taxon>Halalkalibacillus</taxon>
    </lineage>
</organism>
<dbReference type="InterPro" id="IPR010288">
    <property type="entry name" value="EcsB_ABC"/>
</dbReference>
<feature type="transmembrane region" description="Helical" evidence="1">
    <location>
        <begin position="325"/>
        <end position="344"/>
    </location>
</feature>
<keyword evidence="1" id="KW-0472">Membrane</keyword>
<dbReference type="EMBL" id="PJNH01000002">
    <property type="protein sequence ID" value="PKR77597.1"/>
    <property type="molecule type" value="Genomic_DNA"/>
</dbReference>
<dbReference type="GO" id="GO:0016020">
    <property type="term" value="C:membrane"/>
    <property type="evidence" value="ECO:0007669"/>
    <property type="project" value="InterPro"/>
</dbReference>
<feature type="transmembrane region" description="Helical" evidence="1">
    <location>
        <begin position="197"/>
        <end position="217"/>
    </location>
</feature>
<name>A0A2I0QTC9_9BACI</name>
<evidence type="ECO:0000313" key="3">
    <source>
        <dbReference type="Proteomes" id="UP000243524"/>
    </source>
</evidence>
<feature type="transmembrane region" description="Helical" evidence="1">
    <location>
        <begin position="393"/>
        <end position="419"/>
    </location>
</feature>
<feature type="transmembrane region" description="Helical" evidence="1">
    <location>
        <begin position="171"/>
        <end position="191"/>
    </location>
</feature>
<comment type="caution">
    <text evidence="2">The sequence shown here is derived from an EMBL/GenBank/DDBJ whole genome shotgun (WGS) entry which is preliminary data.</text>
</comment>
<dbReference type="OrthoDB" id="2448479at2"/>
<feature type="transmembrane region" description="Helical" evidence="1">
    <location>
        <begin position="116"/>
        <end position="136"/>
    </location>
</feature>
<feature type="transmembrane region" description="Helical" evidence="1">
    <location>
        <begin position="142"/>
        <end position="159"/>
    </location>
</feature>
<keyword evidence="1" id="KW-0812">Transmembrane</keyword>
<evidence type="ECO:0000313" key="2">
    <source>
        <dbReference type="EMBL" id="PKR77597.1"/>
    </source>
</evidence>
<feature type="transmembrane region" description="Helical" evidence="1">
    <location>
        <begin position="71"/>
        <end position="95"/>
    </location>
</feature>
<dbReference type="Pfam" id="PF05975">
    <property type="entry name" value="EcsB"/>
    <property type="match status" value="1"/>
</dbReference>
<reference evidence="2 3" key="1">
    <citation type="submission" date="2017-06" db="EMBL/GenBank/DDBJ databases">
        <title>the draft geome sequence of Illustriluteabacillus marina B3227.</title>
        <authorList>
            <person name="He R.-H."/>
            <person name="Du Z.-J."/>
        </authorList>
    </citation>
    <scope>NUCLEOTIDE SEQUENCE [LARGE SCALE GENOMIC DNA]</scope>
    <source>
        <strain evidence="2 3">B3227</strain>
    </source>
</reference>
<feature type="transmembrane region" description="Helical" evidence="1">
    <location>
        <begin position="365"/>
        <end position="387"/>
    </location>
</feature>
<dbReference type="Proteomes" id="UP000243524">
    <property type="component" value="Unassembled WGS sequence"/>
</dbReference>
<dbReference type="RefSeq" id="WP_101331205.1">
    <property type="nucleotide sequence ID" value="NZ_PJNH01000002.1"/>
</dbReference>
<evidence type="ECO:0000256" key="1">
    <source>
        <dbReference type="SAM" id="Phobius"/>
    </source>
</evidence>
<sequence>MINLHNGKHLFKHRLKVHRKEKLQLFKVSVDWTVWLYFLIPILAIAIYRYITLWQGTFAWGYFFNEQTIVLPLILFVTSGFWFTHIKAADMLFLWQKGSWINELKLAGLLHMIKVSFFRMIIFFIGFLPIFLNYMGWHLVEIAFLFFLLLLMNIPFQIIKRDLSLRLHKWIYRFVIVWVAAPVALFLFFTISSLGQVGAMFFAIGTASIFSFIYIKLAVNRPFRFEKEVELETTHQSQLGQMVLGQSALIGGPEYLSKSRFSFSRKRPLLFRKSGRVYRRVSPENGWKELYIKSLLRDSQRTLVYLQLVVIGCVGLWFLPFWFKLLLWVILIGALGSILRDFWFKVGSHGFLDLVSWPTFQIKRAVSRALLVAMAPGVVIMSAVVGWSTFTWLGLTGFVVGGFVVTWLMISMFVSQVIFSKSYQRFM</sequence>